<comment type="similarity">
    <text evidence="1">Belongs to the universal stress protein A family.</text>
</comment>
<dbReference type="AlphaFoldDB" id="A0A024H2S9"/>
<accession>A0A024H2S9</accession>
<dbReference type="Proteomes" id="UP000035722">
    <property type="component" value="Unassembled WGS sequence"/>
</dbReference>
<proteinExistence type="inferred from homology"/>
<evidence type="ECO:0000313" key="3">
    <source>
        <dbReference type="EMBL" id="CCQ46069.1"/>
    </source>
</evidence>
<comment type="caution">
    <text evidence="3">The sequence shown here is derived from an EMBL/GenBank/DDBJ whole genome shotgun (WGS) entry which is preliminary data.</text>
</comment>
<dbReference type="PRINTS" id="PR01438">
    <property type="entry name" value="UNVRSLSTRESS"/>
</dbReference>
<dbReference type="Pfam" id="PF00582">
    <property type="entry name" value="Usp"/>
    <property type="match status" value="1"/>
</dbReference>
<dbReference type="EMBL" id="CAQI01000042">
    <property type="protein sequence ID" value="CCQ46069.1"/>
    <property type="molecule type" value="Genomic_DNA"/>
</dbReference>
<dbReference type="Gene3D" id="3.40.50.620">
    <property type="entry name" value="HUPs"/>
    <property type="match status" value="1"/>
</dbReference>
<dbReference type="InterPro" id="IPR014729">
    <property type="entry name" value="Rossmann-like_a/b/a_fold"/>
</dbReference>
<name>A0A024H2S9_9MICC</name>
<evidence type="ECO:0000256" key="1">
    <source>
        <dbReference type="ARBA" id="ARBA00008791"/>
    </source>
</evidence>
<dbReference type="STRING" id="861266.ARTSIC4J27_2029"/>
<gene>
    <name evidence="3" type="ORF">ARTSIC4J27_2029</name>
</gene>
<dbReference type="InterPro" id="IPR006016">
    <property type="entry name" value="UspA"/>
</dbReference>
<feature type="domain" description="UspA" evidence="2">
    <location>
        <begin position="1"/>
        <end position="126"/>
    </location>
</feature>
<keyword evidence="4" id="KW-1185">Reference proteome</keyword>
<protein>
    <submittedName>
        <fullName evidence="3">Universal stress family protein</fullName>
    </submittedName>
</protein>
<dbReference type="SUPFAM" id="SSF52402">
    <property type="entry name" value="Adenine nucleotide alpha hydrolases-like"/>
    <property type="match status" value="1"/>
</dbReference>
<organism evidence="3 4">
    <name type="scientific">Pseudarthrobacter siccitolerans</name>
    <dbReference type="NCBI Taxonomy" id="861266"/>
    <lineage>
        <taxon>Bacteria</taxon>
        <taxon>Bacillati</taxon>
        <taxon>Actinomycetota</taxon>
        <taxon>Actinomycetes</taxon>
        <taxon>Micrococcales</taxon>
        <taxon>Micrococcaceae</taxon>
        <taxon>Pseudarthrobacter</taxon>
    </lineage>
</organism>
<dbReference type="CDD" id="cd00293">
    <property type="entry name" value="USP-like"/>
    <property type="match status" value="1"/>
</dbReference>
<sequence length="150" mass="15766">MDGSLASILALRWAQVIASVMNAGIRALTAWDFDIPFGSVTPTVPDPDRQAQRICSLTVERAYGTSSPGKVAQAIRRGPAAKVLLDESLTAQLLILGSRGHSTLSDVLIGSVSTTVGRDAKCPVLIAYGTALPSTLWAHADVEKLPTTDP</sequence>
<evidence type="ECO:0000259" key="2">
    <source>
        <dbReference type="Pfam" id="PF00582"/>
    </source>
</evidence>
<reference evidence="4" key="1">
    <citation type="journal article" date="2014" name="Genome Announc.">
        <title>Genome Sequence of Arthrobacter siccitolerans 4J27, a Xeroprotectant-Producing Desiccation-Tolerant Microorganism.</title>
        <authorList>
            <person name="Manzanera M."/>
            <person name="Santa-Cruz-Calvo L."/>
            <person name="Vilchez J.I."/>
            <person name="Garcia-Fontana C."/>
            <person name="Silva-Castro G.A."/>
            <person name="Calvo C."/>
            <person name="Gonzalez-Lopez J."/>
        </authorList>
    </citation>
    <scope>NUCLEOTIDE SEQUENCE [LARGE SCALE GENOMIC DNA]</scope>
    <source>
        <strain evidence="4">4J27</strain>
    </source>
</reference>
<dbReference type="InterPro" id="IPR006015">
    <property type="entry name" value="Universal_stress_UspA"/>
</dbReference>
<evidence type="ECO:0000313" key="4">
    <source>
        <dbReference type="Proteomes" id="UP000035722"/>
    </source>
</evidence>